<evidence type="ECO:0000313" key="2">
    <source>
        <dbReference type="EMBL" id="CAF4126068.1"/>
    </source>
</evidence>
<comment type="caution">
    <text evidence="1">The sequence shown here is derived from an EMBL/GenBank/DDBJ whole genome shotgun (WGS) entry which is preliminary data.</text>
</comment>
<accession>A0A8S2F3M6</accession>
<dbReference type="Proteomes" id="UP000682733">
    <property type="component" value="Unassembled WGS sequence"/>
</dbReference>
<evidence type="ECO:0000313" key="3">
    <source>
        <dbReference type="Proteomes" id="UP000677228"/>
    </source>
</evidence>
<sequence length="66" mass="7599">MPQAGTVSFTEHVHVVSYGKEYSDACVKFTFSESEDRLGFIKCIIQCIDRQFILIEELQLLDDIKI</sequence>
<organism evidence="1 3">
    <name type="scientific">Didymodactylos carnosus</name>
    <dbReference type="NCBI Taxonomy" id="1234261"/>
    <lineage>
        <taxon>Eukaryota</taxon>
        <taxon>Metazoa</taxon>
        <taxon>Spiralia</taxon>
        <taxon>Gnathifera</taxon>
        <taxon>Rotifera</taxon>
        <taxon>Eurotatoria</taxon>
        <taxon>Bdelloidea</taxon>
        <taxon>Philodinida</taxon>
        <taxon>Philodinidae</taxon>
        <taxon>Didymodactylos</taxon>
    </lineage>
</organism>
<dbReference type="EMBL" id="CAJOBA010042068">
    <property type="protein sequence ID" value="CAF4126068.1"/>
    <property type="molecule type" value="Genomic_DNA"/>
</dbReference>
<proteinExistence type="predicted"/>
<gene>
    <name evidence="1" type="ORF">OVA965_LOCUS29252</name>
    <name evidence="2" type="ORF">TMI583_LOCUS30021</name>
</gene>
<dbReference type="EMBL" id="CAJNOK010020467">
    <property type="protein sequence ID" value="CAF1316870.1"/>
    <property type="molecule type" value="Genomic_DNA"/>
</dbReference>
<name>A0A8S2F3M6_9BILA</name>
<protein>
    <submittedName>
        <fullName evidence="1">Uncharacterized protein</fullName>
    </submittedName>
</protein>
<reference evidence="1" key="1">
    <citation type="submission" date="2021-02" db="EMBL/GenBank/DDBJ databases">
        <authorList>
            <person name="Nowell W R."/>
        </authorList>
    </citation>
    <scope>NUCLEOTIDE SEQUENCE</scope>
</reference>
<dbReference type="Proteomes" id="UP000677228">
    <property type="component" value="Unassembled WGS sequence"/>
</dbReference>
<dbReference type="AlphaFoldDB" id="A0A8S2F3M6"/>
<evidence type="ECO:0000313" key="1">
    <source>
        <dbReference type="EMBL" id="CAF1316870.1"/>
    </source>
</evidence>